<dbReference type="InterPro" id="IPR045324">
    <property type="entry name" value="Small_multidrug_res"/>
</dbReference>
<keyword evidence="6 8" id="KW-0472">Membrane</keyword>
<evidence type="ECO:0000256" key="4">
    <source>
        <dbReference type="ARBA" id="ARBA00022692"/>
    </source>
</evidence>
<dbReference type="RefSeq" id="WP_029270074.1">
    <property type="nucleotide sequence ID" value="NZ_JAGIKX010000056.1"/>
</dbReference>
<comment type="subcellular location">
    <subcellularLocation>
        <location evidence="1 7">Cell membrane</location>
        <topology evidence="1 7">Multi-pass membrane protein</topology>
    </subcellularLocation>
</comment>
<dbReference type="SUPFAM" id="SSF103481">
    <property type="entry name" value="Multidrug resistance efflux transporter EmrE"/>
    <property type="match status" value="1"/>
</dbReference>
<evidence type="ECO:0000256" key="3">
    <source>
        <dbReference type="ARBA" id="ARBA00022475"/>
    </source>
</evidence>
<sequence length="103" mass="11694">MGIFYLMISTICAVMGHIFVKKSDGMRKIKYTIYAVISFLTAIVLLSMSIKYMNMGIAFAIWSGLSIVFNNLFNIIVYKEEFSFRKLRGIAYIVAGIVILEAF</sequence>
<protein>
    <submittedName>
        <fullName evidence="9">Multidrug transporter EmrE-like cation transporter</fullName>
    </submittedName>
</protein>
<evidence type="ECO:0000256" key="5">
    <source>
        <dbReference type="ARBA" id="ARBA00022989"/>
    </source>
</evidence>
<evidence type="ECO:0000256" key="7">
    <source>
        <dbReference type="RuleBase" id="RU003942"/>
    </source>
</evidence>
<dbReference type="Pfam" id="PF00893">
    <property type="entry name" value="Multi_Drug_Res"/>
    <property type="match status" value="1"/>
</dbReference>
<proteinExistence type="inferred from homology"/>
<gene>
    <name evidence="9" type="ORF">J2Z81_003129</name>
</gene>
<comment type="caution">
    <text evidence="9">The sequence shown here is derived from an EMBL/GenBank/DDBJ whole genome shotgun (WGS) entry which is preliminary data.</text>
</comment>
<evidence type="ECO:0000313" key="10">
    <source>
        <dbReference type="Proteomes" id="UP001519294"/>
    </source>
</evidence>
<keyword evidence="4 7" id="KW-0812">Transmembrane</keyword>
<dbReference type="InterPro" id="IPR000390">
    <property type="entry name" value="Small_drug/metabolite_transptr"/>
</dbReference>
<keyword evidence="10" id="KW-1185">Reference proteome</keyword>
<evidence type="ECO:0000256" key="8">
    <source>
        <dbReference type="SAM" id="Phobius"/>
    </source>
</evidence>
<dbReference type="Proteomes" id="UP001519294">
    <property type="component" value="Unassembled WGS sequence"/>
</dbReference>
<feature type="transmembrane region" description="Helical" evidence="8">
    <location>
        <begin position="56"/>
        <end position="78"/>
    </location>
</feature>
<dbReference type="Gene3D" id="1.10.3730.20">
    <property type="match status" value="1"/>
</dbReference>
<reference evidence="9 10" key="1">
    <citation type="submission" date="2021-03" db="EMBL/GenBank/DDBJ databases">
        <title>Genomic Encyclopedia of Type Strains, Phase IV (KMG-IV): sequencing the most valuable type-strain genomes for metagenomic binning, comparative biology and taxonomic classification.</title>
        <authorList>
            <person name="Goeker M."/>
        </authorList>
    </citation>
    <scope>NUCLEOTIDE SEQUENCE [LARGE SCALE GENOMIC DNA]</scope>
    <source>
        <strain evidence="9 10">DSM 25790</strain>
    </source>
</reference>
<keyword evidence="2" id="KW-0813">Transport</keyword>
<comment type="similarity">
    <text evidence="7">Belongs to the drug/metabolite transporter (DMT) superfamily. Small multidrug resistance (SMR) (TC 2.A.7.1) family.</text>
</comment>
<dbReference type="PANTHER" id="PTHR30561:SF1">
    <property type="entry name" value="MULTIDRUG TRANSPORTER EMRE"/>
    <property type="match status" value="1"/>
</dbReference>
<organism evidence="9 10">
    <name type="scientific">Virgibacillus alimentarius</name>
    <dbReference type="NCBI Taxonomy" id="698769"/>
    <lineage>
        <taxon>Bacteria</taxon>
        <taxon>Bacillati</taxon>
        <taxon>Bacillota</taxon>
        <taxon>Bacilli</taxon>
        <taxon>Bacillales</taxon>
        <taxon>Bacillaceae</taxon>
        <taxon>Virgibacillus</taxon>
    </lineage>
</organism>
<accession>A0ABS4SCA5</accession>
<dbReference type="EMBL" id="JAGIKX010000056">
    <property type="protein sequence ID" value="MBP2259135.1"/>
    <property type="molecule type" value="Genomic_DNA"/>
</dbReference>
<dbReference type="InterPro" id="IPR037185">
    <property type="entry name" value="EmrE-like"/>
</dbReference>
<dbReference type="PANTHER" id="PTHR30561">
    <property type="entry name" value="SMR FAMILY PROTON-DEPENDENT DRUG EFFLUX TRANSPORTER SUGE"/>
    <property type="match status" value="1"/>
</dbReference>
<feature type="transmembrane region" description="Helical" evidence="8">
    <location>
        <begin position="31"/>
        <end position="50"/>
    </location>
</feature>
<keyword evidence="3" id="KW-1003">Cell membrane</keyword>
<evidence type="ECO:0000256" key="2">
    <source>
        <dbReference type="ARBA" id="ARBA00022448"/>
    </source>
</evidence>
<evidence type="ECO:0000313" key="9">
    <source>
        <dbReference type="EMBL" id="MBP2259135.1"/>
    </source>
</evidence>
<evidence type="ECO:0000256" key="6">
    <source>
        <dbReference type="ARBA" id="ARBA00023136"/>
    </source>
</evidence>
<keyword evidence="5 8" id="KW-1133">Transmembrane helix</keyword>
<evidence type="ECO:0000256" key="1">
    <source>
        <dbReference type="ARBA" id="ARBA00004651"/>
    </source>
</evidence>
<name>A0ABS4SCA5_9BACI</name>